<accession>A0A7R9KKF6</accession>
<reference evidence="1" key="1">
    <citation type="submission" date="2020-11" db="EMBL/GenBank/DDBJ databases">
        <authorList>
            <person name="Tran Van P."/>
        </authorList>
    </citation>
    <scope>NUCLEOTIDE SEQUENCE</scope>
</reference>
<organism evidence="1">
    <name type="scientific">Medioppia subpectinata</name>
    <dbReference type="NCBI Taxonomy" id="1979941"/>
    <lineage>
        <taxon>Eukaryota</taxon>
        <taxon>Metazoa</taxon>
        <taxon>Ecdysozoa</taxon>
        <taxon>Arthropoda</taxon>
        <taxon>Chelicerata</taxon>
        <taxon>Arachnida</taxon>
        <taxon>Acari</taxon>
        <taxon>Acariformes</taxon>
        <taxon>Sarcoptiformes</taxon>
        <taxon>Oribatida</taxon>
        <taxon>Brachypylina</taxon>
        <taxon>Oppioidea</taxon>
        <taxon>Oppiidae</taxon>
        <taxon>Medioppia</taxon>
    </lineage>
</organism>
<name>A0A7R9KKF6_9ACAR</name>
<keyword evidence="2" id="KW-1185">Reference proteome</keyword>
<dbReference type="Proteomes" id="UP000759131">
    <property type="component" value="Unassembled WGS sequence"/>
</dbReference>
<dbReference type="EMBL" id="OC857052">
    <property type="protein sequence ID" value="CAD7624658.1"/>
    <property type="molecule type" value="Genomic_DNA"/>
</dbReference>
<protein>
    <submittedName>
        <fullName evidence="1">Uncharacterized protein</fullName>
    </submittedName>
</protein>
<evidence type="ECO:0000313" key="2">
    <source>
        <dbReference type="Proteomes" id="UP000759131"/>
    </source>
</evidence>
<proteinExistence type="predicted"/>
<gene>
    <name evidence="1" type="ORF">OSB1V03_LOCUS5099</name>
</gene>
<dbReference type="OrthoDB" id="10068367at2759"/>
<evidence type="ECO:0000313" key="1">
    <source>
        <dbReference type="EMBL" id="CAD7624658.1"/>
    </source>
</evidence>
<dbReference type="AlphaFoldDB" id="A0A7R9KKF6"/>
<dbReference type="EMBL" id="CAJPIZ010002477">
    <property type="protein sequence ID" value="CAG2105088.1"/>
    <property type="molecule type" value="Genomic_DNA"/>
</dbReference>
<sequence>MAKRKGLIVCVLYYWGTERTLADHYVDENMSGVGIVYGRSGPMCSVCEREHRRSKERRMKQLSSLGARRHFFRSPRRAMRPLRPGLSPDGLEDSPEMIGGPNNGFGYFSEHISITTSAAGIVSRVCVSGVVLAMLATVCWSENPNSSNPSEFQYGVPQPQHNGPLDQGFYDFFPRQGPPVHAPDGMVPSFMGDPSHLGHHPAPLAADAPFMTDGQTGGHTAQMVTQHTPGIGPSNVDGALHY</sequence>